<dbReference type="InterPro" id="IPR013325">
    <property type="entry name" value="RNA_pol_sigma_r2"/>
</dbReference>
<evidence type="ECO:0000256" key="1">
    <source>
        <dbReference type="ARBA" id="ARBA00010641"/>
    </source>
</evidence>
<evidence type="ECO:0000259" key="5">
    <source>
        <dbReference type="PROSITE" id="PS00622"/>
    </source>
</evidence>
<evidence type="ECO:0000256" key="3">
    <source>
        <dbReference type="ARBA" id="ARBA00023082"/>
    </source>
</evidence>
<dbReference type="InterPro" id="IPR000792">
    <property type="entry name" value="Tscrpt_reg_LuxR_C"/>
</dbReference>
<dbReference type="NCBIfam" id="TIGR02937">
    <property type="entry name" value="sigma70-ECF"/>
    <property type="match status" value="1"/>
</dbReference>
<dbReference type="Gene3D" id="1.10.1740.10">
    <property type="match status" value="1"/>
</dbReference>
<dbReference type="GO" id="GO:0006352">
    <property type="term" value="P:DNA-templated transcription initiation"/>
    <property type="evidence" value="ECO:0007669"/>
    <property type="project" value="InterPro"/>
</dbReference>
<comment type="caution">
    <text evidence="6">The sequence shown here is derived from an EMBL/GenBank/DDBJ whole genome shotgun (WGS) entry which is preliminary data.</text>
</comment>
<dbReference type="GO" id="GO:0003677">
    <property type="term" value="F:DNA binding"/>
    <property type="evidence" value="ECO:0007669"/>
    <property type="project" value="InterPro"/>
</dbReference>
<organism evidence="6 7">
    <name type="scientific">Lacihabitans soyangensis</name>
    <dbReference type="NCBI Taxonomy" id="869394"/>
    <lineage>
        <taxon>Bacteria</taxon>
        <taxon>Pseudomonadati</taxon>
        <taxon>Bacteroidota</taxon>
        <taxon>Cytophagia</taxon>
        <taxon>Cytophagales</taxon>
        <taxon>Leadbetterellaceae</taxon>
        <taxon>Lacihabitans</taxon>
    </lineage>
</organism>
<keyword evidence="3" id="KW-0731">Sigma factor</keyword>
<dbReference type="SUPFAM" id="SSF88659">
    <property type="entry name" value="Sigma3 and sigma4 domains of RNA polymerase sigma factors"/>
    <property type="match status" value="1"/>
</dbReference>
<dbReference type="Gene3D" id="1.10.10.10">
    <property type="entry name" value="Winged helix-like DNA-binding domain superfamily/Winged helix DNA-binding domain"/>
    <property type="match status" value="1"/>
</dbReference>
<dbReference type="InterPro" id="IPR036388">
    <property type="entry name" value="WH-like_DNA-bd_sf"/>
</dbReference>
<dbReference type="GO" id="GO:0016987">
    <property type="term" value="F:sigma factor activity"/>
    <property type="evidence" value="ECO:0007669"/>
    <property type="project" value="UniProtKB-KW"/>
</dbReference>
<dbReference type="Pfam" id="PF08281">
    <property type="entry name" value="Sigma70_r4_2"/>
    <property type="match status" value="1"/>
</dbReference>
<dbReference type="EMBL" id="RJUF01000011">
    <property type="protein sequence ID" value="MCP9762517.1"/>
    <property type="molecule type" value="Genomic_DNA"/>
</dbReference>
<dbReference type="InterPro" id="IPR014284">
    <property type="entry name" value="RNA_pol_sigma-70_dom"/>
</dbReference>
<dbReference type="AlphaFoldDB" id="A0AAE3KRS4"/>
<comment type="similarity">
    <text evidence="1">Belongs to the sigma-70 factor family. ECF subfamily.</text>
</comment>
<keyword evidence="2" id="KW-0805">Transcription regulation</keyword>
<dbReference type="SUPFAM" id="SSF88946">
    <property type="entry name" value="Sigma2 domain of RNA polymerase sigma factors"/>
    <property type="match status" value="1"/>
</dbReference>
<proteinExistence type="inferred from homology"/>
<dbReference type="InterPro" id="IPR039425">
    <property type="entry name" value="RNA_pol_sigma-70-like"/>
</dbReference>
<dbReference type="Pfam" id="PF04542">
    <property type="entry name" value="Sigma70_r2"/>
    <property type="match status" value="1"/>
</dbReference>
<gene>
    <name evidence="6" type="ORF">EGI31_06085</name>
</gene>
<dbReference type="InterPro" id="IPR007627">
    <property type="entry name" value="RNA_pol_sigma70_r2"/>
</dbReference>
<dbReference type="RefSeq" id="WP_255036288.1">
    <property type="nucleotide sequence ID" value="NZ_RJUF01000011.1"/>
</dbReference>
<evidence type="ECO:0000256" key="4">
    <source>
        <dbReference type="ARBA" id="ARBA00023163"/>
    </source>
</evidence>
<evidence type="ECO:0000313" key="7">
    <source>
        <dbReference type="Proteomes" id="UP001204144"/>
    </source>
</evidence>
<dbReference type="InterPro" id="IPR013324">
    <property type="entry name" value="RNA_pol_sigma_r3/r4-like"/>
</dbReference>
<dbReference type="PROSITE" id="PS00622">
    <property type="entry name" value="HTH_LUXR_1"/>
    <property type="match status" value="1"/>
</dbReference>
<keyword evidence="4" id="KW-0804">Transcription</keyword>
<evidence type="ECO:0000256" key="2">
    <source>
        <dbReference type="ARBA" id="ARBA00023015"/>
    </source>
</evidence>
<dbReference type="PANTHER" id="PTHR43133">
    <property type="entry name" value="RNA POLYMERASE ECF-TYPE SIGMA FACTO"/>
    <property type="match status" value="1"/>
</dbReference>
<evidence type="ECO:0000313" key="6">
    <source>
        <dbReference type="EMBL" id="MCP9762517.1"/>
    </source>
</evidence>
<accession>A0AAE3KRS4</accession>
<protein>
    <submittedName>
        <fullName evidence="6">Sigma-70 family RNA polymerase sigma factor</fullName>
    </submittedName>
</protein>
<sequence>MEKEFTGLINQHKGIIYKVCQLYCHENEDRKDLFQEIVIQLWKAYTNFRGEAKISTWIYKIALNTALSNLKIEGKKKFIRTISDHELEIPAMEITENEHLKSLYQAIQQLTEIEKAIIMLYLDDKTYEEITEIVGISKTNVGVKLNRIKLKLSKIIKTN</sequence>
<name>A0AAE3KRS4_9BACT</name>
<dbReference type="PANTHER" id="PTHR43133:SF45">
    <property type="entry name" value="RNA POLYMERASE ECF-TYPE SIGMA FACTOR"/>
    <property type="match status" value="1"/>
</dbReference>
<dbReference type="Proteomes" id="UP001204144">
    <property type="component" value="Unassembled WGS sequence"/>
</dbReference>
<dbReference type="InterPro" id="IPR013249">
    <property type="entry name" value="RNA_pol_sigma70_r4_t2"/>
</dbReference>
<feature type="domain" description="HTH luxR-type" evidence="5">
    <location>
        <begin position="124"/>
        <end position="151"/>
    </location>
</feature>
<reference evidence="6 7" key="1">
    <citation type="submission" date="2018-11" db="EMBL/GenBank/DDBJ databases">
        <title>Novel bacteria species description.</title>
        <authorList>
            <person name="Han J.-H."/>
        </authorList>
    </citation>
    <scope>NUCLEOTIDE SEQUENCE [LARGE SCALE GENOMIC DNA]</scope>
    <source>
        <strain evidence="6 7">KCTC23259</strain>
    </source>
</reference>
<keyword evidence="7" id="KW-1185">Reference proteome</keyword>